<gene>
    <name evidence="1" type="ORF">SY85_22040</name>
</gene>
<evidence type="ECO:0000313" key="1">
    <source>
        <dbReference type="EMBL" id="ANE52754.1"/>
    </source>
</evidence>
<sequence>MRIIKLAVISFLFFFVLLTAISLFIPSHIRISKAVNIGSSSSQMLTYVGDTTTWSQWHPLVQQLKAQGRQQYLKATPLAKTDSTVVFQIQYNDQTPITNGWQVYQFPSADSLTLQWYMDFHLKWYPWQKFGSLFYEKTYGAIMQQGLENLRQRPLP</sequence>
<dbReference type="SUPFAM" id="SSF55961">
    <property type="entry name" value="Bet v1-like"/>
    <property type="match status" value="1"/>
</dbReference>
<organism evidence="1 2">
    <name type="scientific">Flavisolibacter tropicus</name>
    <dbReference type="NCBI Taxonomy" id="1492898"/>
    <lineage>
        <taxon>Bacteria</taxon>
        <taxon>Pseudomonadati</taxon>
        <taxon>Bacteroidota</taxon>
        <taxon>Chitinophagia</taxon>
        <taxon>Chitinophagales</taxon>
        <taxon>Chitinophagaceae</taxon>
        <taxon>Flavisolibacter</taxon>
    </lineage>
</organism>
<dbReference type="Proteomes" id="UP000077177">
    <property type="component" value="Chromosome"/>
</dbReference>
<name>A0A172U0V6_9BACT</name>
<evidence type="ECO:0000313" key="2">
    <source>
        <dbReference type="Proteomes" id="UP000077177"/>
    </source>
</evidence>
<dbReference type="AlphaFoldDB" id="A0A172U0V6"/>
<protein>
    <recommendedName>
        <fullName evidence="3">Polyketide cyclase</fullName>
    </recommendedName>
</protein>
<proteinExistence type="predicted"/>
<evidence type="ECO:0008006" key="3">
    <source>
        <dbReference type="Google" id="ProtNLM"/>
    </source>
</evidence>
<dbReference type="STRING" id="1492898.SY85_22040"/>
<reference evidence="1 2" key="2">
    <citation type="journal article" date="2016" name="Int. J. Syst. Evol. Microbiol.">
        <title>Flavisolibacter tropicus sp. nov., isolated from tropical soil.</title>
        <authorList>
            <person name="Lee J.J."/>
            <person name="Kang M.S."/>
            <person name="Kim G.S."/>
            <person name="Lee C.S."/>
            <person name="Lim S."/>
            <person name="Lee J."/>
            <person name="Roh S.H."/>
            <person name="Kang H."/>
            <person name="Ha J.M."/>
            <person name="Bae S."/>
            <person name="Jung H.Y."/>
            <person name="Kim M.K."/>
        </authorList>
    </citation>
    <scope>NUCLEOTIDE SEQUENCE [LARGE SCALE GENOMIC DNA]</scope>
    <source>
        <strain evidence="1 2">LCS9</strain>
    </source>
</reference>
<dbReference type="RefSeq" id="WP_066407801.1">
    <property type="nucleotide sequence ID" value="NZ_CP011390.1"/>
</dbReference>
<dbReference type="OrthoDB" id="9807923at2"/>
<dbReference type="KEGG" id="fla:SY85_22040"/>
<dbReference type="Pfam" id="PF10604">
    <property type="entry name" value="Polyketide_cyc2"/>
    <property type="match status" value="1"/>
</dbReference>
<dbReference type="InterPro" id="IPR019587">
    <property type="entry name" value="Polyketide_cyclase/dehydratase"/>
</dbReference>
<dbReference type="EMBL" id="CP011390">
    <property type="protein sequence ID" value="ANE52754.1"/>
    <property type="molecule type" value="Genomic_DNA"/>
</dbReference>
<reference evidence="2" key="1">
    <citation type="submission" date="2015-01" db="EMBL/GenBank/DDBJ databases">
        <title>Flavisolibacter sp./LCS9/ whole genome sequencing.</title>
        <authorList>
            <person name="Kim M.K."/>
            <person name="Srinivasan S."/>
            <person name="Lee J.-J."/>
        </authorList>
    </citation>
    <scope>NUCLEOTIDE SEQUENCE [LARGE SCALE GENOMIC DNA]</scope>
    <source>
        <strain evidence="2">LCS9</strain>
    </source>
</reference>
<accession>A0A172U0V6</accession>
<keyword evidence="2" id="KW-1185">Reference proteome</keyword>